<dbReference type="InterPro" id="IPR027417">
    <property type="entry name" value="P-loop_NTPase"/>
</dbReference>
<feature type="domain" description="Molybdopterin-guanine dinucleotide biosynthesis protein B (MobB)" evidence="1">
    <location>
        <begin position="3"/>
        <end position="136"/>
    </location>
</feature>
<dbReference type="SUPFAM" id="SSF52540">
    <property type="entry name" value="P-loop containing nucleoside triphosphate hydrolases"/>
    <property type="match status" value="1"/>
</dbReference>
<dbReference type="PANTHER" id="PTHR40072">
    <property type="entry name" value="MOLYBDOPTERIN-GUANINE DINUCLEOTIDE BIOSYNTHESIS ADAPTER PROTEIN-RELATED"/>
    <property type="match status" value="1"/>
</dbReference>
<dbReference type="STRING" id="28181.BEN30_09465"/>
<dbReference type="Gene3D" id="3.40.50.300">
    <property type="entry name" value="P-loop containing nucleotide triphosphate hydrolases"/>
    <property type="match status" value="1"/>
</dbReference>
<sequence>MKIFGIVGWSGSGKTELLIKLLPELKSRGFRVSTMKHTHHNFDIDKPGKDSYRHRQAGAEEVLIASGGRWALVHELREEPEPDMESLIEQMTPVDLLLIEGFKRNRHPKLEVTRPSSTGEDMLAICDDTIVAVASNETVDGVQVPVLDLNDVGQIADFIIRFTGIVPSVGTLRVEAAE</sequence>
<dbReference type="EMBL" id="MCGG01000022">
    <property type="protein sequence ID" value="OEJ67353.1"/>
    <property type="molecule type" value="Genomic_DNA"/>
</dbReference>
<dbReference type="GO" id="GO:0006777">
    <property type="term" value="P:Mo-molybdopterin cofactor biosynthetic process"/>
    <property type="evidence" value="ECO:0007669"/>
    <property type="project" value="InterPro"/>
</dbReference>
<name>A0A1E5Q8X1_9PROT</name>
<proteinExistence type="predicted"/>
<dbReference type="AlphaFoldDB" id="A0A1E5Q8X1"/>
<dbReference type="PANTHER" id="PTHR40072:SF1">
    <property type="entry name" value="MOLYBDOPTERIN-GUANINE DINUCLEOTIDE BIOSYNTHESIS ADAPTER PROTEIN"/>
    <property type="match status" value="1"/>
</dbReference>
<comment type="caution">
    <text evidence="2">The sequence shown here is derived from an EMBL/GenBank/DDBJ whole genome shotgun (WGS) entry which is preliminary data.</text>
</comment>
<gene>
    <name evidence="2" type="ORF">BEN30_09465</name>
</gene>
<dbReference type="Pfam" id="PF03205">
    <property type="entry name" value="MobB"/>
    <property type="match status" value="1"/>
</dbReference>
<evidence type="ECO:0000313" key="2">
    <source>
        <dbReference type="EMBL" id="OEJ67353.1"/>
    </source>
</evidence>
<evidence type="ECO:0000259" key="1">
    <source>
        <dbReference type="Pfam" id="PF03205"/>
    </source>
</evidence>
<organism evidence="2 3">
    <name type="scientific">Magnetovibrio blakemorei</name>
    <dbReference type="NCBI Taxonomy" id="28181"/>
    <lineage>
        <taxon>Bacteria</taxon>
        <taxon>Pseudomonadati</taxon>
        <taxon>Pseudomonadota</taxon>
        <taxon>Alphaproteobacteria</taxon>
        <taxon>Rhodospirillales</taxon>
        <taxon>Magnetovibrionaceae</taxon>
        <taxon>Magnetovibrio</taxon>
    </lineage>
</organism>
<dbReference type="RefSeq" id="WP_069957814.1">
    <property type="nucleotide sequence ID" value="NZ_MCGG01000022.1"/>
</dbReference>
<dbReference type="Proteomes" id="UP000095347">
    <property type="component" value="Unassembled WGS sequence"/>
</dbReference>
<protein>
    <submittedName>
        <fullName evidence="2">Molybdopterin-guanine dinucleotide biosynthesis protein B</fullName>
    </submittedName>
</protein>
<dbReference type="GO" id="GO:0005525">
    <property type="term" value="F:GTP binding"/>
    <property type="evidence" value="ECO:0007669"/>
    <property type="project" value="InterPro"/>
</dbReference>
<accession>A0A1E5Q8X1</accession>
<dbReference type="OrthoDB" id="9804758at2"/>
<dbReference type="CDD" id="cd03116">
    <property type="entry name" value="MobB"/>
    <property type="match status" value="1"/>
</dbReference>
<dbReference type="InterPro" id="IPR052539">
    <property type="entry name" value="MGD_biosynthesis_adapter"/>
</dbReference>
<dbReference type="InterPro" id="IPR004435">
    <property type="entry name" value="MobB_dom"/>
</dbReference>
<keyword evidence="3" id="KW-1185">Reference proteome</keyword>
<reference evidence="3" key="1">
    <citation type="submission" date="2016-07" db="EMBL/GenBank/DDBJ databases">
        <authorList>
            <person name="Florea S."/>
            <person name="Webb J.S."/>
            <person name="Jaromczyk J."/>
            <person name="Schardl C.L."/>
        </authorList>
    </citation>
    <scope>NUCLEOTIDE SEQUENCE [LARGE SCALE GENOMIC DNA]</scope>
    <source>
        <strain evidence="3">MV-1</strain>
    </source>
</reference>
<evidence type="ECO:0000313" key="3">
    <source>
        <dbReference type="Proteomes" id="UP000095347"/>
    </source>
</evidence>
<dbReference type="NCBIfam" id="TIGR00176">
    <property type="entry name" value="mobB"/>
    <property type="match status" value="1"/>
</dbReference>